<dbReference type="AlphaFoldDB" id="A0A7K1SNX8"/>
<sequence length="449" mass="50845">MYNQMLLPRQPMDIRFEFRPITPSRKPSGSSDAKPTHDGVICAVLIFTEPHDSPTKLFKKVPSTPYATEIKTFRSVWDGRKAIRVGAESRELANALSDVQATLEAAHSHLEKLGAPVSGQSVMNAYWQLRSGRRPTGSFVRMEAMSLPKVYEEFLVWKESCIEPNRRKRQDDQISQATYDTYPRRWVMIMEYLAYIKSSKLSILLVNTPFTTNFKEWLRKHKKPDGQVYAPASINKAISLLKMLTTYALSKGYIDTNPIANFACRGGSPANPKPLTEEHMQKLETCELPSFQRWVCDSWLVAAELCKHYSDYMELRGAKIEIRPNGKGIVEQERSKQAGMSLKQTINVTQRAHRIIEKWGGLRNLYYKDSANFSKQLKIIAKAANIRDEEGEVIGLQFGQGRDTGLTDRAIKGANNIQLTPMGGWSRAAYANRYLGLAKRVVDGFVDSL</sequence>
<dbReference type="EMBL" id="WPIN01000023">
    <property type="protein sequence ID" value="MVM35499.1"/>
    <property type="molecule type" value="Genomic_DNA"/>
</dbReference>
<name>A0A7K1SNX8_9BACT</name>
<evidence type="ECO:0000313" key="6">
    <source>
        <dbReference type="Proteomes" id="UP000436006"/>
    </source>
</evidence>
<evidence type="ECO:0000259" key="4">
    <source>
        <dbReference type="PROSITE" id="PS51900"/>
    </source>
</evidence>
<dbReference type="PROSITE" id="PS51900">
    <property type="entry name" value="CB"/>
    <property type="match status" value="1"/>
</dbReference>
<evidence type="ECO:0000256" key="2">
    <source>
        <dbReference type="ARBA" id="ARBA00023125"/>
    </source>
</evidence>
<evidence type="ECO:0000256" key="3">
    <source>
        <dbReference type="PROSITE-ProRule" id="PRU01248"/>
    </source>
</evidence>
<dbReference type="Gene3D" id="1.10.150.130">
    <property type="match status" value="1"/>
</dbReference>
<comment type="caution">
    <text evidence="5">The sequence shown here is derived from an EMBL/GenBank/DDBJ whole genome shotgun (WGS) entry which is preliminary data.</text>
</comment>
<keyword evidence="6" id="KW-1185">Reference proteome</keyword>
<organism evidence="5 6">
    <name type="scientific">Spirosoma arboris</name>
    <dbReference type="NCBI Taxonomy" id="2682092"/>
    <lineage>
        <taxon>Bacteria</taxon>
        <taxon>Pseudomonadati</taxon>
        <taxon>Bacteroidota</taxon>
        <taxon>Cytophagia</taxon>
        <taxon>Cytophagales</taxon>
        <taxon>Cytophagaceae</taxon>
        <taxon>Spirosoma</taxon>
    </lineage>
</organism>
<feature type="domain" description="Core-binding (CB)" evidence="4">
    <location>
        <begin position="145"/>
        <end position="249"/>
    </location>
</feature>
<accession>A0A7K1SNX8</accession>
<dbReference type="GO" id="GO:0015074">
    <property type="term" value="P:DNA integration"/>
    <property type="evidence" value="ECO:0007669"/>
    <property type="project" value="UniProtKB-KW"/>
</dbReference>
<keyword evidence="2 3" id="KW-0238">DNA-binding</keyword>
<protein>
    <recommendedName>
        <fullName evidence="4">Core-binding (CB) domain-containing protein</fullName>
    </recommendedName>
</protein>
<evidence type="ECO:0000256" key="1">
    <source>
        <dbReference type="ARBA" id="ARBA00022908"/>
    </source>
</evidence>
<reference evidence="5 6" key="1">
    <citation type="submission" date="2019-12" db="EMBL/GenBank/DDBJ databases">
        <title>Spirosoma sp. HMF4905 genome sequencing and assembly.</title>
        <authorList>
            <person name="Kang H."/>
            <person name="Cha I."/>
            <person name="Kim H."/>
            <person name="Joh K."/>
        </authorList>
    </citation>
    <scope>NUCLEOTIDE SEQUENCE [LARGE SCALE GENOMIC DNA]</scope>
    <source>
        <strain evidence="5 6">HMF4905</strain>
    </source>
</reference>
<gene>
    <name evidence="5" type="ORF">GO755_36090</name>
</gene>
<dbReference type="Proteomes" id="UP000436006">
    <property type="component" value="Unassembled WGS sequence"/>
</dbReference>
<dbReference type="InterPro" id="IPR010998">
    <property type="entry name" value="Integrase_recombinase_N"/>
</dbReference>
<proteinExistence type="predicted"/>
<dbReference type="InterPro" id="IPR044068">
    <property type="entry name" value="CB"/>
</dbReference>
<dbReference type="GO" id="GO:0003677">
    <property type="term" value="F:DNA binding"/>
    <property type="evidence" value="ECO:0007669"/>
    <property type="project" value="UniProtKB-UniRule"/>
</dbReference>
<keyword evidence="1" id="KW-0229">DNA integration</keyword>
<dbReference type="Pfam" id="PF13102">
    <property type="entry name" value="Phage_int_SAM_5"/>
    <property type="match status" value="1"/>
</dbReference>
<dbReference type="InterPro" id="IPR025269">
    <property type="entry name" value="SAM-like_dom"/>
</dbReference>
<dbReference type="SUPFAM" id="SSF56349">
    <property type="entry name" value="DNA breaking-rejoining enzymes"/>
    <property type="match status" value="1"/>
</dbReference>
<dbReference type="RefSeq" id="WP_157590298.1">
    <property type="nucleotide sequence ID" value="NZ_WPIN01000023.1"/>
</dbReference>
<evidence type="ECO:0000313" key="5">
    <source>
        <dbReference type="EMBL" id="MVM35499.1"/>
    </source>
</evidence>
<dbReference type="InterPro" id="IPR011010">
    <property type="entry name" value="DNA_brk_join_enz"/>
</dbReference>